<keyword evidence="2" id="KW-1185">Reference proteome</keyword>
<organism evidence="1 2">
    <name type="scientific">Hydnum rufescens UP504</name>
    <dbReference type="NCBI Taxonomy" id="1448309"/>
    <lineage>
        <taxon>Eukaryota</taxon>
        <taxon>Fungi</taxon>
        <taxon>Dikarya</taxon>
        <taxon>Basidiomycota</taxon>
        <taxon>Agaricomycotina</taxon>
        <taxon>Agaricomycetes</taxon>
        <taxon>Cantharellales</taxon>
        <taxon>Hydnaceae</taxon>
        <taxon>Hydnum</taxon>
    </lineage>
</organism>
<dbReference type="AlphaFoldDB" id="A0A9P6AX55"/>
<evidence type="ECO:0000313" key="2">
    <source>
        <dbReference type="Proteomes" id="UP000886523"/>
    </source>
</evidence>
<reference evidence="1" key="1">
    <citation type="journal article" date="2020" name="Nat. Commun.">
        <title>Large-scale genome sequencing of mycorrhizal fungi provides insights into the early evolution of symbiotic traits.</title>
        <authorList>
            <person name="Miyauchi S."/>
            <person name="Kiss E."/>
            <person name="Kuo A."/>
            <person name="Drula E."/>
            <person name="Kohler A."/>
            <person name="Sanchez-Garcia M."/>
            <person name="Morin E."/>
            <person name="Andreopoulos B."/>
            <person name="Barry K.W."/>
            <person name="Bonito G."/>
            <person name="Buee M."/>
            <person name="Carver A."/>
            <person name="Chen C."/>
            <person name="Cichocki N."/>
            <person name="Clum A."/>
            <person name="Culley D."/>
            <person name="Crous P.W."/>
            <person name="Fauchery L."/>
            <person name="Girlanda M."/>
            <person name="Hayes R.D."/>
            <person name="Keri Z."/>
            <person name="LaButti K."/>
            <person name="Lipzen A."/>
            <person name="Lombard V."/>
            <person name="Magnuson J."/>
            <person name="Maillard F."/>
            <person name="Murat C."/>
            <person name="Nolan M."/>
            <person name="Ohm R.A."/>
            <person name="Pangilinan J."/>
            <person name="Pereira M.F."/>
            <person name="Perotto S."/>
            <person name="Peter M."/>
            <person name="Pfister S."/>
            <person name="Riley R."/>
            <person name="Sitrit Y."/>
            <person name="Stielow J.B."/>
            <person name="Szollosi G."/>
            <person name="Zifcakova L."/>
            <person name="Stursova M."/>
            <person name="Spatafora J.W."/>
            <person name="Tedersoo L."/>
            <person name="Vaario L.M."/>
            <person name="Yamada A."/>
            <person name="Yan M."/>
            <person name="Wang P."/>
            <person name="Xu J."/>
            <person name="Bruns T."/>
            <person name="Baldrian P."/>
            <person name="Vilgalys R."/>
            <person name="Dunand C."/>
            <person name="Henrissat B."/>
            <person name="Grigoriev I.V."/>
            <person name="Hibbett D."/>
            <person name="Nagy L.G."/>
            <person name="Martin F.M."/>
        </authorList>
    </citation>
    <scope>NUCLEOTIDE SEQUENCE</scope>
    <source>
        <strain evidence="1">UP504</strain>
    </source>
</reference>
<comment type="caution">
    <text evidence="1">The sequence shown here is derived from an EMBL/GenBank/DDBJ whole genome shotgun (WGS) entry which is preliminary data.</text>
</comment>
<dbReference type="EMBL" id="MU128972">
    <property type="protein sequence ID" value="KAF9513434.1"/>
    <property type="molecule type" value="Genomic_DNA"/>
</dbReference>
<dbReference type="Gene3D" id="6.10.140.1400">
    <property type="match status" value="1"/>
</dbReference>
<accession>A0A9P6AX55</accession>
<name>A0A9P6AX55_9AGAM</name>
<protein>
    <submittedName>
        <fullName evidence="1">Uncharacterized protein</fullName>
    </submittedName>
</protein>
<sequence>MDDSPLDIFGQVSCHSEPEDPDSLTWMQFPHRIVKNHLGSPRPHCKDIPDLIANPFEISREYVQIIESQTSSPRLDKVLHGS</sequence>
<dbReference type="Proteomes" id="UP000886523">
    <property type="component" value="Unassembled WGS sequence"/>
</dbReference>
<gene>
    <name evidence="1" type="ORF">BS47DRAFT_1344219</name>
</gene>
<evidence type="ECO:0000313" key="1">
    <source>
        <dbReference type="EMBL" id="KAF9513434.1"/>
    </source>
</evidence>
<proteinExistence type="predicted"/>